<proteinExistence type="inferred from homology"/>
<evidence type="ECO:0000256" key="4">
    <source>
        <dbReference type="ARBA" id="ARBA00023128"/>
    </source>
</evidence>
<dbReference type="SUPFAM" id="SSF50249">
    <property type="entry name" value="Nucleic acid-binding proteins"/>
    <property type="match status" value="1"/>
</dbReference>
<gene>
    <name evidence="11" type="ORF">BMF94_0067</name>
</gene>
<dbReference type="EMBL" id="PJQD01000001">
    <property type="protein sequence ID" value="POY76815.1"/>
    <property type="molecule type" value="Genomic_DNA"/>
</dbReference>
<keyword evidence="5" id="KW-0687">Ribonucleoprotein</keyword>
<evidence type="ECO:0000256" key="2">
    <source>
        <dbReference type="ARBA" id="ARBA00005636"/>
    </source>
</evidence>
<comment type="subcellular location">
    <subcellularLocation>
        <location evidence="1">Mitochondrion</location>
    </subcellularLocation>
</comment>
<evidence type="ECO:0000313" key="11">
    <source>
        <dbReference type="EMBL" id="POY76815.1"/>
    </source>
</evidence>
<comment type="caution">
    <text evidence="11">The sequence shown here is derived from an EMBL/GenBank/DDBJ whole genome shotgun (WGS) entry which is preliminary data.</text>
</comment>
<evidence type="ECO:0000256" key="5">
    <source>
        <dbReference type="ARBA" id="ARBA00023274"/>
    </source>
</evidence>
<dbReference type="GO" id="GO:0003723">
    <property type="term" value="F:RNA binding"/>
    <property type="evidence" value="ECO:0007669"/>
    <property type="project" value="TreeGrafter"/>
</dbReference>
<evidence type="ECO:0000256" key="1">
    <source>
        <dbReference type="ARBA" id="ARBA00004173"/>
    </source>
</evidence>
<dbReference type="PROSITE" id="PS00467">
    <property type="entry name" value="RIBOSOMAL_L2"/>
    <property type="match status" value="1"/>
</dbReference>
<evidence type="ECO:0000256" key="6">
    <source>
        <dbReference type="ARBA" id="ARBA00037226"/>
    </source>
</evidence>
<protein>
    <recommendedName>
        <fullName evidence="7">Large ribosomal subunit protein uL2m</fullName>
    </recommendedName>
</protein>
<feature type="compositionally biased region" description="Low complexity" evidence="8">
    <location>
        <begin position="15"/>
        <end position="39"/>
    </location>
</feature>
<feature type="compositionally biased region" description="Polar residues" evidence="8">
    <location>
        <begin position="205"/>
        <end position="221"/>
    </location>
</feature>
<dbReference type="Gene3D" id="2.30.30.30">
    <property type="match status" value="1"/>
</dbReference>
<keyword evidence="4" id="KW-0496">Mitochondrion</keyword>
<dbReference type="InterPro" id="IPR014722">
    <property type="entry name" value="Rib_uL2_dom2"/>
</dbReference>
<keyword evidence="12" id="KW-1185">Reference proteome</keyword>
<dbReference type="GO" id="GO:0032543">
    <property type="term" value="P:mitochondrial translation"/>
    <property type="evidence" value="ECO:0007669"/>
    <property type="project" value="TreeGrafter"/>
</dbReference>
<feature type="region of interest" description="Disordered" evidence="8">
    <location>
        <begin position="205"/>
        <end position="240"/>
    </location>
</feature>
<evidence type="ECO:0000256" key="7">
    <source>
        <dbReference type="ARBA" id="ARBA00069872"/>
    </source>
</evidence>
<dbReference type="SUPFAM" id="SSF50104">
    <property type="entry name" value="Translation proteins SH3-like domain"/>
    <property type="match status" value="1"/>
</dbReference>
<evidence type="ECO:0000313" key="12">
    <source>
        <dbReference type="Proteomes" id="UP000237144"/>
    </source>
</evidence>
<feature type="domain" description="Large ribosomal subunit protein uL2 RNA-binding" evidence="10">
    <location>
        <begin position="111"/>
        <end position="187"/>
    </location>
</feature>
<dbReference type="InterPro" id="IPR012340">
    <property type="entry name" value="NA-bd_OB-fold"/>
</dbReference>
<feature type="compositionally biased region" description="Low complexity" evidence="8">
    <location>
        <begin position="223"/>
        <end position="240"/>
    </location>
</feature>
<dbReference type="FunFam" id="2.40.50.140:FF:000128">
    <property type="entry name" value="50S ribosomal protein L2"/>
    <property type="match status" value="1"/>
</dbReference>
<evidence type="ECO:0000259" key="10">
    <source>
        <dbReference type="SMART" id="SM01383"/>
    </source>
</evidence>
<dbReference type="PANTHER" id="PTHR13691:SF5">
    <property type="entry name" value="LARGE RIBOSOMAL SUBUNIT PROTEIN UL2M"/>
    <property type="match status" value="1"/>
</dbReference>
<dbReference type="Gene3D" id="2.40.50.140">
    <property type="entry name" value="Nucleic acid-binding proteins"/>
    <property type="match status" value="1"/>
</dbReference>
<dbReference type="AlphaFoldDB" id="A0A2S5BJ68"/>
<feature type="region of interest" description="Disordered" evidence="8">
    <location>
        <begin position="13"/>
        <end position="57"/>
    </location>
</feature>
<organism evidence="11 12">
    <name type="scientific">Rhodotorula taiwanensis</name>
    <dbReference type="NCBI Taxonomy" id="741276"/>
    <lineage>
        <taxon>Eukaryota</taxon>
        <taxon>Fungi</taxon>
        <taxon>Dikarya</taxon>
        <taxon>Basidiomycota</taxon>
        <taxon>Pucciniomycotina</taxon>
        <taxon>Microbotryomycetes</taxon>
        <taxon>Sporidiobolales</taxon>
        <taxon>Sporidiobolaceae</taxon>
        <taxon>Rhodotorula</taxon>
    </lineage>
</organism>
<dbReference type="Pfam" id="PF03947">
    <property type="entry name" value="Ribosomal_L2_C"/>
    <property type="match status" value="1"/>
</dbReference>
<dbReference type="Proteomes" id="UP000237144">
    <property type="component" value="Unassembled WGS sequence"/>
</dbReference>
<dbReference type="InterPro" id="IPR022671">
    <property type="entry name" value="Ribosomal_uL2_CS"/>
</dbReference>
<dbReference type="PANTHER" id="PTHR13691">
    <property type="entry name" value="RIBOSOMAL PROTEIN L2"/>
    <property type="match status" value="1"/>
</dbReference>
<evidence type="ECO:0000256" key="8">
    <source>
        <dbReference type="SAM" id="MobiDB-lite"/>
    </source>
</evidence>
<sequence>MAHLARAAGRAFLRSTAASSSPAGPSSSSAALRSFSTSPALAKPPTSPTYTDADGKQRRRLIVVEKSGQAQFKTYLPVTPSLRQLRRPVSEHLHKGGPYRPLTIAKRGTGGRNDLGRVTTRARGGGHRRRIRNVDFVRRETGEQEVVRIEYDPGRSAHIALLKHKASGAISYIIAPGTLRAGDTVQSFRSGIPDSFLIGGGSASAATTEQLDPTDPSAPQSVTPPTAGGAAAGSSSSSPSLAQIDISTLRSLALRPGNCLPIRLIPVGTVVHGISLSPDGPAVLERAAGGNARIISASSPTGKHAQVRLSSGEVRLVHLDCVASIGTVSNADHQHTNYGKAGRMRWLGFRPQTRGVAMNPRDHPHGGGRGKSKGGNHPVSFSNVGAKGQRTRAPSSKNGNKMVVKERKKRS</sequence>
<evidence type="ECO:0000259" key="9">
    <source>
        <dbReference type="SMART" id="SM01382"/>
    </source>
</evidence>
<keyword evidence="3" id="KW-0689">Ribosomal protein</keyword>
<dbReference type="STRING" id="741276.A0A2S5BJ68"/>
<comment type="similarity">
    <text evidence="2">Belongs to the universal ribosomal protein uL2 family.</text>
</comment>
<dbReference type="SMART" id="SM01382">
    <property type="entry name" value="Ribosomal_L2_C"/>
    <property type="match status" value="1"/>
</dbReference>
<dbReference type="InterPro" id="IPR008991">
    <property type="entry name" value="Translation_prot_SH3-like_sf"/>
</dbReference>
<dbReference type="SMART" id="SM01383">
    <property type="entry name" value="Ribosomal_L2"/>
    <property type="match status" value="1"/>
</dbReference>
<dbReference type="Pfam" id="PF00181">
    <property type="entry name" value="Ribosomal_L2_N"/>
    <property type="match status" value="1"/>
</dbReference>
<dbReference type="InterPro" id="IPR022669">
    <property type="entry name" value="Ribosomal_uL2_C"/>
</dbReference>
<feature type="domain" description="Large ribosomal subunit protein uL2 C-terminal" evidence="9">
    <location>
        <begin position="254"/>
        <end position="385"/>
    </location>
</feature>
<comment type="function">
    <text evidence="6">Component of the mitochondrial ribosome (mitoribosome), a dedicated translation machinery responsible for the synthesis of mitochondrial genome-encoded proteins, including at least some of the essential transmembrane subunits of the mitochondrial respiratory chain. The mitoribosomes are attached to the mitochondrial inner membrane and translation products are cotranslationally integrated into the membrane.</text>
</comment>
<accession>A0A2S5BJ68</accession>
<dbReference type="FunFam" id="4.10.950.10:FF:000001">
    <property type="entry name" value="50S ribosomal protein L2"/>
    <property type="match status" value="1"/>
</dbReference>
<feature type="region of interest" description="Disordered" evidence="8">
    <location>
        <begin position="354"/>
        <end position="411"/>
    </location>
</feature>
<dbReference type="GO" id="GO:0005762">
    <property type="term" value="C:mitochondrial large ribosomal subunit"/>
    <property type="evidence" value="ECO:0007669"/>
    <property type="project" value="TreeGrafter"/>
</dbReference>
<dbReference type="GO" id="GO:0003735">
    <property type="term" value="F:structural constituent of ribosome"/>
    <property type="evidence" value="ECO:0007669"/>
    <property type="project" value="InterPro"/>
</dbReference>
<dbReference type="OrthoDB" id="268576at2759"/>
<dbReference type="Gene3D" id="4.10.950.10">
    <property type="entry name" value="Ribosomal protein L2, domain 3"/>
    <property type="match status" value="1"/>
</dbReference>
<dbReference type="InterPro" id="IPR022666">
    <property type="entry name" value="Ribosomal_uL2_RNA-bd_dom"/>
</dbReference>
<dbReference type="InterPro" id="IPR014726">
    <property type="entry name" value="Ribosomal_uL2_dom3"/>
</dbReference>
<name>A0A2S5BJ68_9BASI</name>
<evidence type="ECO:0000256" key="3">
    <source>
        <dbReference type="ARBA" id="ARBA00022980"/>
    </source>
</evidence>
<reference evidence="11 12" key="1">
    <citation type="journal article" date="2018" name="Front. Microbiol.">
        <title>Prospects for Fungal Bioremediation of Acidic Radioactive Waste Sites: Characterization and Genome Sequence of Rhodotorula taiwanensis MD1149.</title>
        <authorList>
            <person name="Tkavc R."/>
            <person name="Matrosova V.Y."/>
            <person name="Grichenko O.E."/>
            <person name="Gostincar C."/>
            <person name="Volpe R.P."/>
            <person name="Klimenkova P."/>
            <person name="Gaidamakova E.K."/>
            <person name="Zhou C.E."/>
            <person name="Stewart B.J."/>
            <person name="Lyman M.G."/>
            <person name="Malfatti S.A."/>
            <person name="Rubinfeld B."/>
            <person name="Courtot M."/>
            <person name="Singh J."/>
            <person name="Dalgard C.L."/>
            <person name="Hamilton T."/>
            <person name="Frey K.G."/>
            <person name="Gunde-Cimerman N."/>
            <person name="Dugan L."/>
            <person name="Daly M.J."/>
        </authorList>
    </citation>
    <scope>NUCLEOTIDE SEQUENCE [LARGE SCALE GENOMIC DNA]</scope>
    <source>
        <strain evidence="11 12">MD1149</strain>
    </source>
</reference>
<feature type="region of interest" description="Disordered" evidence="8">
    <location>
        <begin position="92"/>
        <end position="127"/>
    </location>
</feature>
<dbReference type="InterPro" id="IPR002171">
    <property type="entry name" value="Ribosomal_uL2"/>
</dbReference>